<keyword evidence="6 9" id="KW-0560">Oxidoreductase</keyword>
<comment type="similarity">
    <text evidence="2 9">Belongs to the ketopantoate reductase family.</text>
</comment>
<dbReference type="GO" id="GO:0015940">
    <property type="term" value="P:pantothenate biosynthetic process"/>
    <property type="evidence" value="ECO:0007669"/>
    <property type="project" value="UniProtKB-UniPathway"/>
</dbReference>
<evidence type="ECO:0000256" key="3">
    <source>
        <dbReference type="ARBA" id="ARBA00013014"/>
    </source>
</evidence>
<dbReference type="Proteomes" id="UP000006365">
    <property type="component" value="Chromosome"/>
</dbReference>
<evidence type="ECO:0000313" key="13">
    <source>
        <dbReference type="Proteomes" id="UP000006365"/>
    </source>
</evidence>
<feature type="domain" description="Ketopantoate reductase C-terminal" evidence="11">
    <location>
        <begin position="185"/>
        <end position="304"/>
    </location>
</feature>
<dbReference type="InterPro" id="IPR008927">
    <property type="entry name" value="6-PGluconate_DH-like_C_sf"/>
</dbReference>
<dbReference type="Pfam" id="PF08546">
    <property type="entry name" value="ApbA_C"/>
    <property type="match status" value="1"/>
</dbReference>
<dbReference type="FunFam" id="1.10.1040.10:FF:000017">
    <property type="entry name" value="2-dehydropantoate 2-reductase"/>
    <property type="match status" value="1"/>
</dbReference>
<dbReference type="InterPro" id="IPR050838">
    <property type="entry name" value="Ketopantoate_reductase"/>
</dbReference>
<dbReference type="InterPro" id="IPR013332">
    <property type="entry name" value="KPR_N"/>
</dbReference>
<name>A0A7U4DQS3_DESPD</name>
<dbReference type="RefSeq" id="WP_015725841.1">
    <property type="nucleotide sequence ID" value="NC_014972.1"/>
</dbReference>
<dbReference type="UniPathway" id="UPA00028">
    <property type="reaction ID" value="UER00004"/>
</dbReference>
<evidence type="ECO:0000256" key="6">
    <source>
        <dbReference type="ARBA" id="ARBA00023002"/>
    </source>
</evidence>
<comment type="pathway">
    <text evidence="1 9">Cofactor biosynthesis; (R)-pantothenate biosynthesis; (R)-pantoate from 3-methyl-2-oxobutanoate: step 2/2.</text>
</comment>
<sequence length="331" mass="34461">MDILIIGAGAMGGLFGALLAPVASVRLYTTNSTHARVINRDGLMLTEMDGTTHTVRIRVCAAPDDCGRQADLVLLCTKAQATHAAAVTARMLLAEQGLVLTLQNGLGNLEQIAAVVGPARAAAGITAQAATLLAPGHVRHAGCGATVLAAGPGQEGQQAKIAAIAELFNRAGIDTRISKDSVSLVWSKLIVNVGINALAALLRVPNGVLAQMPACATLMNQAVDEAVAVARALRIPMDYEEQRERVREVCLLTGANQASMLQDILRGATTEIEAINGAIVAKGREVGVPTPVNLLLTQLITALEATASQRIECSSSQRPSRAKETSCTRKS</sequence>
<dbReference type="EC" id="1.1.1.169" evidence="3 9"/>
<keyword evidence="9" id="KW-0566">Pantothenate biosynthesis</keyword>
<evidence type="ECO:0000256" key="7">
    <source>
        <dbReference type="ARBA" id="ARBA00032024"/>
    </source>
</evidence>
<evidence type="ECO:0000256" key="4">
    <source>
        <dbReference type="ARBA" id="ARBA00019465"/>
    </source>
</evidence>
<dbReference type="AlphaFoldDB" id="A0A7U4DQS3"/>
<dbReference type="GO" id="GO:0005737">
    <property type="term" value="C:cytoplasm"/>
    <property type="evidence" value="ECO:0007669"/>
    <property type="project" value="TreeGrafter"/>
</dbReference>
<dbReference type="Gene3D" id="1.10.1040.10">
    <property type="entry name" value="N-(1-d-carboxylethyl)-l-norvaline Dehydrogenase, domain 2"/>
    <property type="match status" value="1"/>
</dbReference>
<accession>A0A7U4DQS3</accession>
<dbReference type="PANTHER" id="PTHR43765:SF2">
    <property type="entry name" value="2-DEHYDROPANTOATE 2-REDUCTASE"/>
    <property type="match status" value="1"/>
</dbReference>
<dbReference type="Gene3D" id="3.40.50.720">
    <property type="entry name" value="NAD(P)-binding Rossmann-like Domain"/>
    <property type="match status" value="1"/>
</dbReference>
<dbReference type="EMBL" id="CP002364">
    <property type="protein sequence ID" value="ADW19317.1"/>
    <property type="molecule type" value="Genomic_DNA"/>
</dbReference>
<feature type="domain" description="Ketopantoate reductase N-terminal" evidence="10">
    <location>
        <begin position="3"/>
        <end position="151"/>
    </location>
</feature>
<evidence type="ECO:0000256" key="9">
    <source>
        <dbReference type="RuleBase" id="RU362068"/>
    </source>
</evidence>
<protein>
    <recommendedName>
        <fullName evidence="4 9">2-dehydropantoate 2-reductase</fullName>
        <ecNumber evidence="3 9">1.1.1.169</ecNumber>
    </recommendedName>
    <alternativeName>
        <fullName evidence="7 9">Ketopantoate reductase</fullName>
    </alternativeName>
</protein>
<keyword evidence="5 9" id="KW-0521">NADP</keyword>
<dbReference type="NCBIfam" id="TIGR00745">
    <property type="entry name" value="apbA_panE"/>
    <property type="match status" value="1"/>
</dbReference>
<proteinExistence type="inferred from homology"/>
<dbReference type="InterPro" id="IPR013752">
    <property type="entry name" value="KPA_reductase"/>
</dbReference>
<evidence type="ECO:0000256" key="8">
    <source>
        <dbReference type="ARBA" id="ARBA00048793"/>
    </source>
</evidence>
<gene>
    <name evidence="12" type="ordered locus">Despr_3189</name>
</gene>
<evidence type="ECO:0000256" key="5">
    <source>
        <dbReference type="ARBA" id="ARBA00022857"/>
    </source>
</evidence>
<keyword evidence="13" id="KW-1185">Reference proteome</keyword>
<dbReference type="InterPro" id="IPR036291">
    <property type="entry name" value="NAD(P)-bd_dom_sf"/>
</dbReference>
<dbReference type="InterPro" id="IPR003710">
    <property type="entry name" value="ApbA"/>
</dbReference>
<dbReference type="KEGG" id="dpr:Despr_3189"/>
<evidence type="ECO:0000259" key="11">
    <source>
        <dbReference type="Pfam" id="PF08546"/>
    </source>
</evidence>
<reference evidence="12 13" key="1">
    <citation type="journal article" date="2011" name="Stand. Genomic Sci.">
        <title>Complete genome sequence of Desulfobulbus propionicus type strain (1pr3).</title>
        <authorList>
            <person name="Pagani I."/>
            <person name="Lapidus A."/>
            <person name="Nolan M."/>
            <person name="Lucas S."/>
            <person name="Hammon N."/>
            <person name="Deshpande S."/>
            <person name="Cheng J.F."/>
            <person name="Chertkov O."/>
            <person name="Davenport K."/>
            <person name="Tapia R."/>
            <person name="Han C."/>
            <person name="Goodwin L."/>
            <person name="Pitluck S."/>
            <person name="Liolios K."/>
            <person name="Mavromatis K."/>
            <person name="Ivanova N."/>
            <person name="Mikhailova N."/>
            <person name="Pati A."/>
            <person name="Chen A."/>
            <person name="Palaniappan K."/>
            <person name="Land M."/>
            <person name="Hauser L."/>
            <person name="Chang Y.J."/>
            <person name="Jeffries C.D."/>
            <person name="Detter J.C."/>
            <person name="Brambilla E."/>
            <person name="Kannan K.P."/>
            <person name="Djao O.D."/>
            <person name="Rohde M."/>
            <person name="Pukall R."/>
            <person name="Spring S."/>
            <person name="Goker M."/>
            <person name="Sikorski J."/>
            <person name="Woyke T."/>
            <person name="Bristow J."/>
            <person name="Eisen J.A."/>
            <person name="Markowitz V."/>
            <person name="Hugenholtz P."/>
            <person name="Kyrpides N.C."/>
            <person name="Klenk H.P."/>
        </authorList>
    </citation>
    <scope>NUCLEOTIDE SEQUENCE [LARGE SCALE GENOMIC DNA]</scope>
    <source>
        <strain evidence="13">ATCC 33891 / DSM 2032 / 1pr3</strain>
    </source>
</reference>
<evidence type="ECO:0000313" key="12">
    <source>
        <dbReference type="EMBL" id="ADW19317.1"/>
    </source>
</evidence>
<comment type="function">
    <text evidence="9">Catalyzes the NADPH-dependent reduction of ketopantoate into pantoic acid.</text>
</comment>
<dbReference type="InterPro" id="IPR013328">
    <property type="entry name" value="6PGD_dom2"/>
</dbReference>
<evidence type="ECO:0000259" key="10">
    <source>
        <dbReference type="Pfam" id="PF02558"/>
    </source>
</evidence>
<evidence type="ECO:0000256" key="2">
    <source>
        <dbReference type="ARBA" id="ARBA00007870"/>
    </source>
</evidence>
<dbReference type="Pfam" id="PF02558">
    <property type="entry name" value="ApbA"/>
    <property type="match status" value="1"/>
</dbReference>
<organism evidence="12 13">
    <name type="scientific">Desulfobulbus propionicus (strain ATCC 33891 / DSM 2032 / VKM B-1956 / 1pr3)</name>
    <dbReference type="NCBI Taxonomy" id="577650"/>
    <lineage>
        <taxon>Bacteria</taxon>
        <taxon>Pseudomonadati</taxon>
        <taxon>Thermodesulfobacteriota</taxon>
        <taxon>Desulfobulbia</taxon>
        <taxon>Desulfobulbales</taxon>
        <taxon>Desulfobulbaceae</taxon>
        <taxon>Desulfobulbus</taxon>
    </lineage>
</organism>
<dbReference type="SUPFAM" id="SSF48179">
    <property type="entry name" value="6-phosphogluconate dehydrogenase C-terminal domain-like"/>
    <property type="match status" value="1"/>
</dbReference>
<evidence type="ECO:0000256" key="1">
    <source>
        <dbReference type="ARBA" id="ARBA00004994"/>
    </source>
</evidence>
<dbReference type="PANTHER" id="PTHR43765">
    <property type="entry name" value="2-DEHYDROPANTOATE 2-REDUCTASE-RELATED"/>
    <property type="match status" value="1"/>
</dbReference>
<comment type="catalytic activity">
    <reaction evidence="8 9">
        <text>(R)-pantoate + NADP(+) = 2-dehydropantoate + NADPH + H(+)</text>
        <dbReference type="Rhea" id="RHEA:16233"/>
        <dbReference type="ChEBI" id="CHEBI:11561"/>
        <dbReference type="ChEBI" id="CHEBI:15378"/>
        <dbReference type="ChEBI" id="CHEBI:15980"/>
        <dbReference type="ChEBI" id="CHEBI:57783"/>
        <dbReference type="ChEBI" id="CHEBI:58349"/>
        <dbReference type="EC" id="1.1.1.169"/>
    </reaction>
</comment>
<dbReference type="GO" id="GO:0050661">
    <property type="term" value="F:NADP binding"/>
    <property type="evidence" value="ECO:0007669"/>
    <property type="project" value="TreeGrafter"/>
</dbReference>
<dbReference type="GO" id="GO:0008677">
    <property type="term" value="F:2-dehydropantoate 2-reductase activity"/>
    <property type="evidence" value="ECO:0007669"/>
    <property type="project" value="UniProtKB-EC"/>
</dbReference>
<dbReference type="SUPFAM" id="SSF51735">
    <property type="entry name" value="NAD(P)-binding Rossmann-fold domains"/>
    <property type="match status" value="1"/>
</dbReference>